<dbReference type="AlphaFoldDB" id="A0AAU8AAA2"/>
<evidence type="ECO:0000259" key="4">
    <source>
        <dbReference type="PROSITE" id="PS50949"/>
    </source>
</evidence>
<dbReference type="Pfam" id="PF00392">
    <property type="entry name" value="GntR"/>
    <property type="match status" value="1"/>
</dbReference>
<reference evidence="5" key="1">
    <citation type="submission" date="2023-02" db="EMBL/GenBank/DDBJ databases">
        <title>Gut commensal Christensenella minuta modulates host metabolism via a new class of secondary bile acids.</title>
        <authorList>
            <person name="Liu C."/>
        </authorList>
    </citation>
    <scope>NUCLEOTIDE SEQUENCE</scope>
    <source>
        <strain evidence="5">CA70</strain>
    </source>
</reference>
<protein>
    <submittedName>
        <fullName evidence="5">GntR family transcriptional regulator</fullName>
    </submittedName>
</protein>
<dbReference type="InterPro" id="IPR036388">
    <property type="entry name" value="WH-like_DNA-bd_sf"/>
</dbReference>
<accession>A0AAU8AAA2</accession>
<dbReference type="PROSITE" id="PS50949">
    <property type="entry name" value="HTH_GNTR"/>
    <property type="match status" value="1"/>
</dbReference>
<dbReference type="InterPro" id="IPR000524">
    <property type="entry name" value="Tscrpt_reg_HTH_GntR"/>
</dbReference>
<dbReference type="GO" id="GO:0003677">
    <property type="term" value="F:DNA binding"/>
    <property type="evidence" value="ECO:0007669"/>
    <property type="project" value="UniProtKB-KW"/>
</dbReference>
<dbReference type="PANTHER" id="PTHR38445:SF10">
    <property type="entry name" value="GNTR-FAMILY TRANSCRIPTIONAL REGULATOR"/>
    <property type="match status" value="1"/>
</dbReference>
<evidence type="ECO:0000256" key="2">
    <source>
        <dbReference type="ARBA" id="ARBA00023125"/>
    </source>
</evidence>
<organism evidence="5">
    <name type="scientific">Christensenella massiliensis</name>
    <dbReference type="NCBI Taxonomy" id="1805714"/>
    <lineage>
        <taxon>Bacteria</taxon>
        <taxon>Bacillati</taxon>
        <taxon>Bacillota</taxon>
        <taxon>Clostridia</taxon>
        <taxon>Christensenellales</taxon>
        <taxon>Christensenellaceae</taxon>
        <taxon>Christensenella</taxon>
    </lineage>
</organism>
<keyword evidence="3" id="KW-0804">Transcription</keyword>
<dbReference type="SMART" id="SM00345">
    <property type="entry name" value="HTH_GNTR"/>
    <property type="match status" value="1"/>
</dbReference>
<gene>
    <name evidence="5" type="ORF">PUP29_03830</name>
</gene>
<dbReference type="SUPFAM" id="SSF46785">
    <property type="entry name" value="Winged helix' DNA-binding domain"/>
    <property type="match status" value="1"/>
</dbReference>
<proteinExistence type="predicted"/>
<dbReference type="PANTHER" id="PTHR38445">
    <property type="entry name" value="HTH-TYPE TRANSCRIPTIONAL REPRESSOR YTRA"/>
    <property type="match status" value="1"/>
</dbReference>
<dbReference type="RefSeq" id="WP_079547140.1">
    <property type="nucleotide sequence ID" value="NZ_CP117826.1"/>
</dbReference>
<dbReference type="InterPro" id="IPR036390">
    <property type="entry name" value="WH_DNA-bd_sf"/>
</dbReference>
<dbReference type="Gene3D" id="1.10.287.100">
    <property type="match status" value="1"/>
</dbReference>
<dbReference type="CDD" id="cd07377">
    <property type="entry name" value="WHTH_GntR"/>
    <property type="match status" value="1"/>
</dbReference>
<sequence length="123" mass="13489">MKIDFESGIPIYLQIADQIEDAVLSGIFPEDTQVPSTTELSTLYKINPATVLKGITLLTGNGVLYKRRGVGMFVCTGAKEKIQARRKQSFFDDYVASLLSEAEKLGISPDEVISMIKEGAKND</sequence>
<evidence type="ECO:0000256" key="1">
    <source>
        <dbReference type="ARBA" id="ARBA00023015"/>
    </source>
</evidence>
<name>A0AAU8AAA2_9FIRM</name>
<keyword evidence="2" id="KW-0238">DNA-binding</keyword>
<feature type="domain" description="HTH gntR-type" evidence="4">
    <location>
        <begin position="9"/>
        <end position="77"/>
    </location>
</feature>
<evidence type="ECO:0000256" key="3">
    <source>
        <dbReference type="ARBA" id="ARBA00023163"/>
    </source>
</evidence>
<keyword evidence="1" id="KW-0805">Transcription regulation</keyword>
<dbReference type="EMBL" id="CP117826">
    <property type="protein sequence ID" value="XCC63054.1"/>
    <property type="molecule type" value="Genomic_DNA"/>
</dbReference>
<evidence type="ECO:0000313" key="5">
    <source>
        <dbReference type="EMBL" id="XCC63054.1"/>
    </source>
</evidence>
<dbReference type="Gene3D" id="1.10.10.10">
    <property type="entry name" value="Winged helix-like DNA-binding domain superfamily/Winged helix DNA-binding domain"/>
    <property type="match status" value="1"/>
</dbReference>
<dbReference type="GO" id="GO:0003700">
    <property type="term" value="F:DNA-binding transcription factor activity"/>
    <property type="evidence" value="ECO:0007669"/>
    <property type="project" value="InterPro"/>
</dbReference>